<dbReference type="CDD" id="cd09111">
    <property type="entry name" value="PLDc_ymdC_like_1"/>
    <property type="match status" value="1"/>
</dbReference>
<name>A0AAJ2QWF1_DELAC</name>
<protein>
    <submittedName>
        <fullName evidence="3">Phospholipase D family protein</fullName>
    </submittedName>
</protein>
<dbReference type="Pfam" id="PF13091">
    <property type="entry name" value="PLDc_2"/>
    <property type="match status" value="3"/>
</dbReference>
<dbReference type="RefSeq" id="WP_319072231.1">
    <property type="nucleotide sequence ID" value="NZ_JAWWMZ010000002.1"/>
</dbReference>
<gene>
    <name evidence="3" type="ORF">SGN30_05770</name>
</gene>
<dbReference type="AlphaFoldDB" id="A0AAJ2QWF1"/>
<proteinExistence type="predicted"/>
<sequence>MPLLRRALATTQALVLALLLAGCSLPPLAGRSESTALPPGAAQATLLGQALAPLLDQHPGLTGIHALSDARNAYAARALLARVAQRTLDVQYYIWRDDTTGHLLLDELRQAADRGVRVRLLLDDGGTAGLDTQLSALDRHPQIEVRLFNPFAQRTPKALGYVTDFSRTQRRMHNKSFTADSQASIVGGRNIGDEYFAATDGVLFADLDVVAMGPVVADIAHSFDQYWASASAYPVASLLPPLPDYAVARASEALATEVQRPEAQAYVRAVAQSPFTQELLAGRLPLRWARTTLVSDDPAKVLGQVPRQGLLITQLAPAIGQPQRQLDLVSPYFVPTEAGVRALAGLRHQGIAVRVLTNSLEATDVAVVHAGYARYRRPLIEEGVQLYELRRQIGEPDTPAADAGVPRQGLPSPAASSGGKSGVGSGSRPGSSGSSLHAKTFAVDGERIFVGSFNFDPRSAHLNTEMGLLIDSPEMASQMSRMLDQSLSAAAYHVQIDAQGRLSWTTESGTPPEPLTTTTEPGSSAFKRLMLRVLGWLPIEGLL</sequence>
<evidence type="ECO:0000313" key="4">
    <source>
        <dbReference type="Proteomes" id="UP001287445"/>
    </source>
</evidence>
<reference evidence="3" key="1">
    <citation type="submission" date="2023-11" db="EMBL/GenBank/DDBJ databases">
        <title>Identification and selenium tolerance of Delftia acidovorans R3-25.</title>
        <authorList>
            <person name="Zhang S."/>
            <person name="Liu Y."/>
            <person name="Guo Y."/>
        </authorList>
    </citation>
    <scope>NUCLEOTIDE SEQUENCE</scope>
    <source>
        <strain evidence="3">R3-25</strain>
    </source>
</reference>
<dbReference type="GO" id="GO:0032049">
    <property type="term" value="P:cardiolipin biosynthetic process"/>
    <property type="evidence" value="ECO:0007669"/>
    <property type="project" value="UniProtKB-ARBA"/>
</dbReference>
<dbReference type="Proteomes" id="UP001287445">
    <property type="component" value="Unassembled WGS sequence"/>
</dbReference>
<feature type="compositionally biased region" description="Low complexity" evidence="1">
    <location>
        <begin position="409"/>
        <end position="418"/>
    </location>
</feature>
<dbReference type="PROSITE" id="PS51257">
    <property type="entry name" value="PROKAR_LIPOPROTEIN"/>
    <property type="match status" value="1"/>
</dbReference>
<feature type="domain" description="PLD phosphodiesterase" evidence="2">
    <location>
        <begin position="168"/>
        <end position="195"/>
    </location>
</feature>
<feature type="domain" description="PLD phosphodiesterase" evidence="2">
    <location>
        <begin position="432"/>
        <end position="459"/>
    </location>
</feature>
<accession>A0AAJ2QWF1</accession>
<feature type="region of interest" description="Disordered" evidence="1">
    <location>
        <begin position="397"/>
        <end position="437"/>
    </location>
</feature>
<dbReference type="Gene3D" id="3.30.870.10">
    <property type="entry name" value="Endonuclease Chain A"/>
    <property type="match status" value="2"/>
</dbReference>
<evidence type="ECO:0000313" key="3">
    <source>
        <dbReference type="EMBL" id="MDX4952924.1"/>
    </source>
</evidence>
<evidence type="ECO:0000259" key="2">
    <source>
        <dbReference type="PROSITE" id="PS50035"/>
    </source>
</evidence>
<dbReference type="GO" id="GO:0030572">
    <property type="term" value="F:phosphatidyltransferase activity"/>
    <property type="evidence" value="ECO:0007669"/>
    <property type="project" value="UniProtKB-ARBA"/>
</dbReference>
<dbReference type="PROSITE" id="PS50035">
    <property type="entry name" value="PLD"/>
    <property type="match status" value="2"/>
</dbReference>
<dbReference type="SUPFAM" id="SSF56024">
    <property type="entry name" value="Phospholipase D/nuclease"/>
    <property type="match status" value="2"/>
</dbReference>
<comment type="caution">
    <text evidence="3">The sequence shown here is derived from an EMBL/GenBank/DDBJ whole genome shotgun (WGS) entry which is preliminary data.</text>
</comment>
<dbReference type="PANTHER" id="PTHR21248:SF12">
    <property type="entry name" value="CARDIOLIPIN SYNTHASE C"/>
    <property type="match status" value="1"/>
</dbReference>
<dbReference type="EMBL" id="JAWWMZ010000002">
    <property type="protein sequence ID" value="MDX4952924.1"/>
    <property type="molecule type" value="Genomic_DNA"/>
</dbReference>
<dbReference type="SMART" id="SM00155">
    <property type="entry name" value="PLDc"/>
    <property type="match status" value="2"/>
</dbReference>
<organism evidence="3 4">
    <name type="scientific">Delftia acidovorans</name>
    <name type="common">Pseudomonas acidovorans</name>
    <name type="synonym">Comamonas acidovorans</name>
    <dbReference type="NCBI Taxonomy" id="80866"/>
    <lineage>
        <taxon>Bacteria</taxon>
        <taxon>Pseudomonadati</taxon>
        <taxon>Pseudomonadota</taxon>
        <taxon>Betaproteobacteria</taxon>
        <taxon>Burkholderiales</taxon>
        <taxon>Comamonadaceae</taxon>
        <taxon>Delftia</taxon>
    </lineage>
</organism>
<evidence type="ECO:0000256" key="1">
    <source>
        <dbReference type="SAM" id="MobiDB-lite"/>
    </source>
</evidence>
<dbReference type="InterPro" id="IPR001736">
    <property type="entry name" value="PLipase_D/transphosphatidylase"/>
</dbReference>
<dbReference type="CDD" id="cd09113">
    <property type="entry name" value="PLDc_ymdC_like_2"/>
    <property type="match status" value="1"/>
</dbReference>
<dbReference type="InterPro" id="IPR025202">
    <property type="entry name" value="PLD-like_dom"/>
</dbReference>
<dbReference type="PANTHER" id="PTHR21248">
    <property type="entry name" value="CARDIOLIPIN SYNTHASE"/>
    <property type="match status" value="1"/>
</dbReference>